<gene>
    <name evidence="4" type="ORF">ZOSMA_24G01060</name>
</gene>
<evidence type="ECO:0000256" key="1">
    <source>
        <dbReference type="ARBA" id="ARBA00006187"/>
    </source>
</evidence>
<dbReference type="EMBL" id="LFYR01000864">
    <property type="protein sequence ID" value="KMZ68083.1"/>
    <property type="molecule type" value="Genomic_DNA"/>
</dbReference>
<dbReference type="PANTHER" id="PTHR19321">
    <property type="entry name" value="PROTEIN REGULATOR OF CYTOKINESIS 1 PRC1-RELATED"/>
    <property type="match status" value="1"/>
</dbReference>
<dbReference type="OMA" id="IDVQINC"/>
<evidence type="ECO:0000313" key="5">
    <source>
        <dbReference type="Proteomes" id="UP000036987"/>
    </source>
</evidence>
<dbReference type="GO" id="GO:0005874">
    <property type="term" value="C:microtubule"/>
    <property type="evidence" value="ECO:0007669"/>
    <property type="project" value="UniProtKB-KW"/>
</dbReference>
<evidence type="ECO:0000313" key="4">
    <source>
        <dbReference type="EMBL" id="KMZ68083.1"/>
    </source>
</evidence>
<dbReference type="GO" id="GO:0008017">
    <property type="term" value="F:microtubule binding"/>
    <property type="evidence" value="ECO:0000318"/>
    <property type="project" value="GO_Central"/>
</dbReference>
<dbReference type="PANTHER" id="PTHR19321:SF4">
    <property type="entry name" value="65-KDA MICROTUBULE-ASSOCIATED PROTEIN 5"/>
    <property type="match status" value="1"/>
</dbReference>
<reference evidence="5" key="1">
    <citation type="journal article" date="2016" name="Nature">
        <title>The genome of the seagrass Zostera marina reveals angiosperm adaptation to the sea.</title>
        <authorList>
            <person name="Olsen J.L."/>
            <person name="Rouze P."/>
            <person name="Verhelst B."/>
            <person name="Lin Y.-C."/>
            <person name="Bayer T."/>
            <person name="Collen J."/>
            <person name="Dattolo E."/>
            <person name="De Paoli E."/>
            <person name="Dittami S."/>
            <person name="Maumus F."/>
            <person name="Michel G."/>
            <person name="Kersting A."/>
            <person name="Lauritano C."/>
            <person name="Lohaus R."/>
            <person name="Toepel M."/>
            <person name="Tonon T."/>
            <person name="Vanneste K."/>
            <person name="Amirebrahimi M."/>
            <person name="Brakel J."/>
            <person name="Bostroem C."/>
            <person name="Chovatia M."/>
            <person name="Grimwood J."/>
            <person name="Jenkins J.W."/>
            <person name="Jueterbock A."/>
            <person name="Mraz A."/>
            <person name="Stam W.T."/>
            <person name="Tice H."/>
            <person name="Bornberg-Bauer E."/>
            <person name="Green P.J."/>
            <person name="Pearson G.A."/>
            <person name="Procaccini G."/>
            <person name="Duarte C.M."/>
            <person name="Schmutz J."/>
            <person name="Reusch T.B.H."/>
            <person name="Van de Peer Y."/>
        </authorList>
    </citation>
    <scope>NUCLEOTIDE SEQUENCE [LARGE SCALE GENOMIC DNA]</scope>
    <source>
        <strain evidence="5">cv. Finnish</strain>
    </source>
</reference>
<accession>A0A0K9PG86</accession>
<keyword evidence="5" id="KW-1185">Reference proteome</keyword>
<dbReference type="STRING" id="29655.A0A0K9PG86"/>
<evidence type="ECO:0000256" key="2">
    <source>
        <dbReference type="ARBA" id="ARBA00022701"/>
    </source>
</evidence>
<dbReference type="OrthoDB" id="642895at2759"/>
<keyword evidence="2" id="KW-0493">Microtubule</keyword>
<dbReference type="Proteomes" id="UP000036987">
    <property type="component" value="Unassembled WGS sequence"/>
</dbReference>
<dbReference type="AlphaFoldDB" id="A0A0K9PG86"/>
<dbReference type="GO" id="GO:0000226">
    <property type="term" value="P:microtubule cytoskeleton organization"/>
    <property type="evidence" value="ECO:0000318"/>
    <property type="project" value="GO_Central"/>
</dbReference>
<comment type="caution">
    <text evidence="4">The sequence shown here is derived from an EMBL/GenBank/DDBJ whole genome shotgun (WGS) entry which is preliminary data.</text>
</comment>
<dbReference type="InterPro" id="IPR007145">
    <property type="entry name" value="MAP65_Ase1_PRC1"/>
</dbReference>
<protein>
    <submittedName>
        <fullName evidence="4">65-kDa microtubule-associated protein 5</fullName>
    </submittedName>
</protein>
<dbReference type="GO" id="GO:0005819">
    <property type="term" value="C:spindle"/>
    <property type="evidence" value="ECO:0000318"/>
    <property type="project" value="GO_Central"/>
</dbReference>
<dbReference type="Gene3D" id="1.20.58.1520">
    <property type="match status" value="1"/>
</dbReference>
<keyword evidence="3" id="KW-0175">Coiled coil</keyword>
<proteinExistence type="inferred from homology"/>
<evidence type="ECO:0000256" key="3">
    <source>
        <dbReference type="SAM" id="Coils"/>
    </source>
</evidence>
<dbReference type="GO" id="GO:0005737">
    <property type="term" value="C:cytoplasm"/>
    <property type="evidence" value="ECO:0000318"/>
    <property type="project" value="GO_Central"/>
</dbReference>
<comment type="similarity">
    <text evidence="1">Belongs to the MAP65/ASE1 family.</text>
</comment>
<dbReference type="Pfam" id="PF03999">
    <property type="entry name" value="MAP65_ASE1"/>
    <property type="match status" value="1"/>
</dbReference>
<name>A0A0K9PG86_ZOSMR</name>
<organism evidence="4 5">
    <name type="scientific">Zostera marina</name>
    <name type="common">Eelgrass</name>
    <dbReference type="NCBI Taxonomy" id="29655"/>
    <lineage>
        <taxon>Eukaryota</taxon>
        <taxon>Viridiplantae</taxon>
        <taxon>Streptophyta</taxon>
        <taxon>Embryophyta</taxon>
        <taxon>Tracheophyta</taxon>
        <taxon>Spermatophyta</taxon>
        <taxon>Magnoliopsida</taxon>
        <taxon>Liliopsida</taxon>
        <taxon>Zosteraceae</taxon>
        <taxon>Zostera</taxon>
    </lineage>
</organism>
<sequence length="591" mass="68253">MSSRRVSVPTSPEPTACTVMFAQLQDLWDEIGESNAKRDEMILELECECLNVYKRKVDQTRKYKADLHQQLAEVEAEASTIISALGERELYAQIQKPKGALKEQLVAIIPWLDGLRHKREERVKEFKNVQIQIFNLSSEIAGRENSTETQQFDEKDLTLKKLEELKLQLQELQNDKNNRLQKVSIHTQLIYDLTNVMSIDFNKRMGDAHSSFVNSLKDQPKSISNISLTRLVEAFHSLEQEKKLRLEKLKYFGTTLIDLWNLMDTTMDEREKFNHVIYLKSVSEDVFLDSGSLALEVIEHAEKEVEKLNILKASKMRELILKKQTELEEIYKSVCMDFDIDSTNQMLVNLIESGVKDLSEVLSDMDVQIANAKEQALSRKDILDRVEKWKHSCSEETWLDDYEMDQNRYSAGRGAHKNLQRAEKARALVNKLPSMVENLMAKVKSWEQDKGMLFLYEKTRLFVMLQEYKVSRQQKEDGKRRSREHKRIQEQFVVEQEARYGSKPTPLRQFPAKKPLGQSCNVNVVSGVGMMMTPKSRRISTQFGKSGSLLASSTNKERKAKLVTPIPSNYVSILKEDPLFENDCNVNRSSP</sequence>
<feature type="coiled-coil region" evidence="3">
    <location>
        <begin position="155"/>
        <end position="182"/>
    </location>
</feature>